<sequence length="2040" mass="222233">MLPAPEIGHSSARLWDIVTDASPYPGAVYLRHLPSYDELFSSILSKNQLCIVGPHATSSWKSRRLWVSEDGTPNFKYITETFGQASGPVADCNAEEFCAHPKTTMTVESFISYWQQYKSDGYPEKGRCLYLKDWHFAKNFPDYFAYTTPEFLSSDWLNEFYDGGADSHGDDDYSIHHSWRYLKTRLLAVQKEIADCREMEEWDEKCQMILKADAGIDYAGFYTFMITIARNRIFTLKEYLSKRKYFTKHLDLGKMSQSLWKHEIWSKESFQDLYHSILKFESKGSKEMRESYESNEKIPAEQWFSQEMDAGTSQKAYVMPISLQNEFNGNHNPANSDESPSRRESENSQDLSKALLSFSDGLQNDQSMNEQTGISESIKTFVDYMQRGKDLLSSKLLAKVLLPEDDESEQFSYEEEPEAEHVYEQEPEDEGVYEPEPEQKPAFIDEDEPQEELSTFCNPQKSCRSCFCRLDNVSQKAPLLNNPSSTSQSSASNKSDLSFASCLGKFAPPSTSGGQTTSRKSCLTGYLACLGASHSENHIFPKGFSDALSDSAVNCKFDNMSSPAASSTHNRSVEGKILAQALSLSGAISARDSRNTDSLDTGTLSSSGNAGSLASRRSAGSLDLLRIAGNLASPGDQGSLASTRNAGSLASPGNAGSLASPGNAGSLTSGNAGSLASTGNAGSLASPGNAGSLASPGIVGSLASSKNAESLASPGIAGNLPSPGYAGSLASSGNTGSLASARTHVGSLDKLNLLGLILENKISPAVVSSKQSSSSEQSSNDTPPSVQDKKEETISVSMALKGSDKVLSRNSLKSKHKQLTEKFSDSTLNLTRNNFDQGQIISSGDVSRENQIGSESDSEILMSDNQTSGEVEVLADNSKQMFVPDETKFENRNEATSKSLPGENILNEVRKENITKSLPGENILNERKKENTTNSLQGENILNEIRKENTIKSLQGENILNEIRKEHRTKSLLEEEISKTVGNVVDAVCCFCHQIMNYKTEDSAQTNQGIVRKRISSDSDQALTRSGAQAPHTDGETHSRKIAADGAKNHVSFDEPGKKLICWQCFCQNFCDDIRSRNKPYITGDQIQKETLSMTRNPKRALNSESFPCLPNQRMWKILLCLHTNSVVLSANSVCETFICEEEKAKSFFPEYLGHAQTNQNLCTAKRGACSTISTFKGESQFKHDGIHPAPNDDPLAIIKSQNISSLKSAKKIEKTPSASTQNSRFSPTGRSDRTLLSPKSTVDAAYKEHLNIMFGDETQTGGPQHDNSNQYSPLLSSADSSTPHTQLSQYMHLDAHSGATFSILKETPSLLYQGTAECEISRCSCPAPLHLPDKFSCSKNRLGNLQRFTKQEFNHFQFDLEKSPRNLSKRTNLKPSDQNQSMIKNNFSMKQKSLKHVTSLNAGAIAQNLDASKTPTFKMKESPTFSKYSVPNFPQPLIDSLFEEGVTAAPLAFPDIALPSKASTESNLRAINPKKCSNYSGQSFFVKHSSKSFSASRKKSPAASKGYHPDQYSMPWPAENIPKNQRKPKPQKQKPLSVIPDDLVSKDMKPEDDKSLVFMQQQATFEKDTHTLKGSKGIRWASLFLGTRHSSPVLVDSSSSDVDLPPALPLAVQTYSESEPKPSDVSETINKEEVSSEIQSRKLKVSKKLVQRCKSCCCPSSSLSPPSVSVKDTSSPPVVSLPSMDGNSEAADNLDIISAPEDPDITSAPSNQILTNPANQTISSLVDSGILVPANHKVSAKSRNKSAPAHQNVSTSANQNILAFPNGNVLAPVNQNISTLANPRVSTPANQSFSAPANPTVSTPANQSVSTPANQSVSTPANPTVSTPANPTLSAPANPKVFPPANPKVFPPANPRVSFPANQTTTAPANPYVLAPANKKLPAPVNQNVLVAADQNLSDPGNVHEVSSFSDRAHKFFMQLVKVATTNISSPLSDSSMSSSSTSTSQDHSSSDGCKVNKTAKTDKNTSASTSSVDHHLCPHWAHCGPNLALFDLLRVADVVRDMRMQKEFSGIIDSLPVYLPQLESWIAEIAHEMFEEAV</sequence>
<feature type="region of interest" description="Disordered" evidence="2">
    <location>
        <begin position="1208"/>
        <end position="1239"/>
    </location>
</feature>
<comment type="caution">
    <text evidence="3">The sequence shown here is derived from an EMBL/GenBank/DDBJ whole genome shotgun (WGS) entry which is preliminary data.</text>
</comment>
<dbReference type="GO" id="GO:0045905">
    <property type="term" value="P:positive regulation of translational termination"/>
    <property type="evidence" value="ECO:0007669"/>
    <property type="project" value="TreeGrafter"/>
</dbReference>
<feature type="region of interest" description="Disordered" evidence="2">
    <location>
        <begin position="768"/>
        <end position="791"/>
    </location>
</feature>
<feature type="compositionally biased region" description="Acidic residues" evidence="2">
    <location>
        <begin position="425"/>
        <end position="436"/>
    </location>
</feature>
<feature type="compositionally biased region" description="Low complexity" evidence="2">
    <location>
        <begin position="1661"/>
        <end position="1671"/>
    </location>
</feature>
<comment type="similarity">
    <text evidence="1">Belongs to the JMJD6 family.</text>
</comment>
<dbReference type="GO" id="GO:0043565">
    <property type="term" value="F:sequence-specific DNA binding"/>
    <property type="evidence" value="ECO:0007669"/>
    <property type="project" value="TreeGrafter"/>
</dbReference>
<accession>A0AAV4B285</accession>
<dbReference type="EMBL" id="BLXT01004479">
    <property type="protein sequence ID" value="GFO12946.1"/>
    <property type="molecule type" value="Genomic_DNA"/>
</dbReference>
<feature type="region of interest" description="Disordered" evidence="2">
    <location>
        <begin position="325"/>
        <end position="351"/>
    </location>
</feature>
<feature type="region of interest" description="Disordered" evidence="2">
    <location>
        <begin position="1659"/>
        <end position="1680"/>
    </location>
</feature>
<feature type="compositionally biased region" description="Polar residues" evidence="2">
    <location>
        <begin position="1258"/>
        <end position="1284"/>
    </location>
</feature>
<dbReference type="GO" id="GO:0016706">
    <property type="term" value="F:2-oxoglutarate-dependent dioxygenase activity"/>
    <property type="evidence" value="ECO:0007669"/>
    <property type="project" value="TreeGrafter"/>
</dbReference>
<feature type="region of interest" description="Disordered" evidence="2">
    <location>
        <begin position="1256"/>
        <end position="1284"/>
    </location>
</feature>
<gene>
    <name evidence="3" type="ORF">PoB_003945100</name>
</gene>
<feature type="region of interest" description="Disordered" evidence="2">
    <location>
        <begin position="590"/>
        <end position="615"/>
    </location>
</feature>
<feature type="compositionally biased region" description="Polar residues" evidence="2">
    <location>
        <begin position="325"/>
        <end position="338"/>
    </location>
</feature>
<proteinExistence type="inferred from homology"/>
<feature type="compositionally biased region" description="Polar residues" evidence="2">
    <location>
        <begin position="1784"/>
        <end position="1836"/>
    </location>
</feature>
<keyword evidence="4" id="KW-1185">Reference proteome</keyword>
<feature type="region of interest" description="Disordered" evidence="2">
    <location>
        <begin position="1496"/>
        <end position="1547"/>
    </location>
</feature>
<feature type="compositionally biased region" description="Low complexity" evidence="2">
    <location>
        <begin position="598"/>
        <end position="615"/>
    </location>
</feature>
<feature type="compositionally biased region" description="Low complexity" evidence="2">
    <location>
        <begin position="1496"/>
        <end position="1506"/>
    </location>
</feature>
<feature type="region of interest" description="Disordered" evidence="2">
    <location>
        <begin position="1930"/>
        <end position="1972"/>
    </location>
</feature>
<dbReference type="Gene3D" id="2.60.120.650">
    <property type="entry name" value="Cupin"/>
    <property type="match status" value="1"/>
</dbReference>
<feature type="compositionally biased region" description="Polar residues" evidence="2">
    <location>
        <begin position="1018"/>
        <end position="1027"/>
    </location>
</feature>
<dbReference type="PANTHER" id="PTHR12480">
    <property type="entry name" value="ARGININE DEMETHYLASE AND LYSYL-HYDROXYLASE JMJD"/>
    <property type="match status" value="1"/>
</dbReference>
<organism evidence="3 4">
    <name type="scientific">Plakobranchus ocellatus</name>
    <dbReference type="NCBI Taxonomy" id="259542"/>
    <lineage>
        <taxon>Eukaryota</taxon>
        <taxon>Metazoa</taxon>
        <taxon>Spiralia</taxon>
        <taxon>Lophotrochozoa</taxon>
        <taxon>Mollusca</taxon>
        <taxon>Gastropoda</taxon>
        <taxon>Heterobranchia</taxon>
        <taxon>Euthyneura</taxon>
        <taxon>Panpulmonata</taxon>
        <taxon>Sacoglossa</taxon>
        <taxon>Placobranchoidea</taxon>
        <taxon>Plakobranchidae</taxon>
        <taxon>Plakobranchus</taxon>
    </lineage>
</organism>
<feature type="region of interest" description="Disordered" evidence="2">
    <location>
        <begin position="1784"/>
        <end position="1840"/>
    </location>
</feature>
<feature type="region of interest" description="Disordered" evidence="2">
    <location>
        <begin position="406"/>
        <end position="436"/>
    </location>
</feature>
<reference evidence="3 4" key="1">
    <citation type="journal article" date="2021" name="Elife">
        <title>Chloroplast acquisition without the gene transfer in kleptoplastic sea slugs, Plakobranchus ocellatus.</title>
        <authorList>
            <person name="Maeda T."/>
            <person name="Takahashi S."/>
            <person name="Yoshida T."/>
            <person name="Shimamura S."/>
            <person name="Takaki Y."/>
            <person name="Nagai Y."/>
            <person name="Toyoda A."/>
            <person name="Suzuki Y."/>
            <person name="Arimoto A."/>
            <person name="Ishii H."/>
            <person name="Satoh N."/>
            <person name="Nishiyama T."/>
            <person name="Hasebe M."/>
            <person name="Maruyama T."/>
            <person name="Minagawa J."/>
            <person name="Obokata J."/>
            <person name="Shigenobu S."/>
        </authorList>
    </citation>
    <scope>NUCLEOTIDE SEQUENCE [LARGE SCALE GENOMIC DNA]</scope>
</reference>
<dbReference type="GO" id="GO:0005737">
    <property type="term" value="C:cytoplasm"/>
    <property type="evidence" value="ECO:0007669"/>
    <property type="project" value="TreeGrafter"/>
</dbReference>
<name>A0AAV4B285_9GAST</name>
<feature type="region of interest" description="Disordered" evidence="2">
    <location>
        <begin position="1015"/>
        <end position="1041"/>
    </location>
</feature>
<feature type="compositionally biased region" description="Basic and acidic residues" evidence="2">
    <location>
        <begin position="1619"/>
        <end position="1635"/>
    </location>
</feature>
<feature type="region of interest" description="Disordered" evidence="2">
    <location>
        <begin position="1616"/>
        <end position="1638"/>
    </location>
</feature>
<dbReference type="InterPro" id="IPR050910">
    <property type="entry name" value="JMJD6_ArgDemeth/LysHydrox"/>
</dbReference>
<evidence type="ECO:0000313" key="4">
    <source>
        <dbReference type="Proteomes" id="UP000735302"/>
    </source>
</evidence>
<feature type="compositionally biased region" description="Low complexity" evidence="2">
    <location>
        <begin position="768"/>
        <end position="779"/>
    </location>
</feature>
<feature type="region of interest" description="Disordered" evidence="2">
    <location>
        <begin position="633"/>
        <end position="662"/>
    </location>
</feature>
<evidence type="ECO:0000313" key="3">
    <source>
        <dbReference type="EMBL" id="GFO12946.1"/>
    </source>
</evidence>
<feature type="compositionally biased region" description="Polar residues" evidence="2">
    <location>
        <begin position="639"/>
        <end position="648"/>
    </location>
</feature>
<feature type="compositionally biased region" description="Low complexity" evidence="2">
    <location>
        <begin position="1930"/>
        <end position="1953"/>
    </location>
</feature>
<evidence type="ECO:0000256" key="1">
    <source>
        <dbReference type="ARBA" id="ARBA00038068"/>
    </source>
</evidence>
<dbReference type="GO" id="GO:0005634">
    <property type="term" value="C:nucleus"/>
    <property type="evidence" value="ECO:0007669"/>
    <property type="project" value="TreeGrafter"/>
</dbReference>
<dbReference type="SUPFAM" id="SSF51197">
    <property type="entry name" value="Clavaminate synthase-like"/>
    <property type="match status" value="1"/>
</dbReference>
<dbReference type="PANTHER" id="PTHR12480:SF6">
    <property type="entry name" value="2-OXOGLUTARATE AND IRON-DEPENDENT OXYGENASE JMJD4"/>
    <property type="match status" value="1"/>
</dbReference>
<feature type="compositionally biased region" description="Acidic residues" evidence="2">
    <location>
        <begin position="406"/>
        <end position="418"/>
    </location>
</feature>
<evidence type="ECO:0000256" key="2">
    <source>
        <dbReference type="SAM" id="MobiDB-lite"/>
    </source>
</evidence>
<feature type="compositionally biased region" description="Polar residues" evidence="2">
    <location>
        <begin position="1217"/>
        <end position="1230"/>
    </location>
</feature>
<protein>
    <submittedName>
        <fullName evidence="3">Jmjc domain-containing protein 4-like</fullName>
    </submittedName>
</protein>
<dbReference type="Proteomes" id="UP000735302">
    <property type="component" value="Unassembled WGS sequence"/>
</dbReference>